<evidence type="ECO:0000313" key="7">
    <source>
        <dbReference type="EMBL" id="RFU31812.1"/>
    </source>
</evidence>
<dbReference type="PANTHER" id="PTHR13789">
    <property type="entry name" value="MONOOXYGENASE"/>
    <property type="match status" value="1"/>
</dbReference>
<proteinExistence type="inferred from homology"/>
<dbReference type="AlphaFoldDB" id="A0A3E2HF83"/>
<dbReference type="OMA" id="LYGDPQT"/>
<dbReference type="SUPFAM" id="SSF51905">
    <property type="entry name" value="FAD/NAD(P)-binding domain"/>
    <property type="match status" value="1"/>
</dbReference>
<dbReference type="PRINTS" id="PR00420">
    <property type="entry name" value="RNGMNOXGNASE"/>
</dbReference>
<evidence type="ECO:0000313" key="8">
    <source>
        <dbReference type="Proteomes" id="UP000258309"/>
    </source>
</evidence>
<keyword evidence="3" id="KW-0274">FAD</keyword>
<dbReference type="InterPro" id="IPR036188">
    <property type="entry name" value="FAD/NAD-bd_sf"/>
</dbReference>
<dbReference type="OrthoDB" id="16820at2759"/>
<dbReference type="GO" id="GO:0004497">
    <property type="term" value="F:monooxygenase activity"/>
    <property type="evidence" value="ECO:0007669"/>
    <property type="project" value="UniProtKB-KW"/>
</dbReference>
<keyword evidence="4" id="KW-0560">Oxidoreductase</keyword>
<comment type="similarity">
    <text evidence="1">Belongs to the paxM FAD-dependent monooxygenase family.</text>
</comment>
<dbReference type="PANTHER" id="PTHR13789:SF147">
    <property type="entry name" value="PUTATIVE (AFU_ORTHOLOGUE AFUA_2G01950)-RELATED"/>
    <property type="match status" value="1"/>
</dbReference>
<accession>A0A3E2HF83</accession>
<dbReference type="Pfam" id="PF01494">
    <property type="entry name" value="FAD_binding_3"/>
    <property type="match status" value="1"/>
</dbReference>
<evidence type="ECO:0000256" key="2">
    <source>
        <dbReference type="ARBA" id="ARBA00022630"/>
    </source>
</evidence>
<dbReference type="SUPFAM" id="SSF54373">
    <property type="entry name" value="FAD-linked reductases, C-terminal domain"/>
    <property type="match status" value="1"/>
</dbReference>
<name>A0A3E2HF83_SCYLI</name>
<evidence type="ECO:0000256" key="3">
    <source>
        <dbReference type="ARBA" id="ARBA00022827"/>
    </source>
</evidence>
<reference evidence="7 8" key="1">
    <citation type="submission" date="2018-05" db="EMBL/GenBank/DDBJ databases">
        <title>Draft genome sequence of Scytalidium lignicola DSM 105466, a ubiquitous saprotrophic fungus.</title>
        <authorList>
            <person name="Buettner E."/>
            <person name="Gebauer A.M."/>
            <person name="Hofrichter M."/>
            <person name="Liers C."/>
            <person name="Kellner H."/>
        </authorList>
    </citation>
    <scope>NUCLEOTIDE SEQUENCE [LARGE SCALE GENOMIC DNA]</scope>
    <source>
        <strain evidence="7 8">DSM 105466</strain>
    </source>
</reference>
<comment type="caution">
    <text evidence="7">The sequence shown here is derived from an EMBL/GenBank/DDBJ whole genome shotgun (WGS) entry which is preliminary data.</text>
</comment>
<protein>
    <recommendedName>
        <fullName evidence="6">FAD-binding domain-containing protein</fullName>
    </recommendedName>
</protein>
<evidence type="ECO:0000256" key="1">
    <source>
        <dbReference type="ARBA" id="ARBA00007992"/>
    </source>
</evidence>
<sequence length="469" mass="52597">MGEAPRHRNLHVGIVGAGIGGLAAAIALRNAGARVTVLEAAEELGIQMTPNVSVLLQRWGVDKIIGDNLVQFEELNMRRKDGTPVGYTKIKTLESSLNRPWWLVHRAHLHEGLAVVAKQLGAEIFIDSAVTSIQYETSNKVTAETYRGQQHTFDLLVGADGIKSVTRKILFPEVSPEPPTTNCAYRAIVPYSQVREDPLMKDLFEKMTMEVWMAENAYIITYPINGGSLLNLVLSHHRREKLRATELTVPIEELRNEYKDFDPRIKRVVDMIPHTSRWPLMVTGPLKSWSSPRKNVVLMGDAAHSMVNHMAQGAATSMEDGAFLARCIAKVVEGKMQVSEAVQIYEEERMPKAYHKQQVSFINGAIWQLPDGPEQRARDEAMAPELEGKHFIRSSNLYGDPQTVLDVYGYDVDIHAESALSKYLNRGDEPAHPDSKVTPAMQEKYMGWFLQKSKHLESAQEPLKLSEKL</sequence>
<dbReference type="EMBL" id="NCSJ02000067">
    <property type="protein sequence ID" value="RFU31812.1"/>
    <property type="molecule type" value="Genomic_DNA"/>
</dbReference>
<evidence type="ECO:0000256" key="4">
    <source>
        <dbReference type="ARBA" id="ARBA00023002"/>
    </source>
</evidence>
<feature type="non-terminal residue" evidence="7">
    <location>
        <position position="1"/>
    </location>
</feature>
<feature type="domain" description="FAD-binding" evidence="6">
    <location>
        <begin position="11"/>
        <end position="353"/>
    </location>
</feature>
<dbReference type="GO" id="GO:0071949">
    <property type="term" value="F:FAD binding"/>
    <property type="evidence" value="ECO:0007669"/>
    <property type="project" value="InterPro"/>
</dbReference>
<evidence type="ECO:0000256" key="5">
    <source>
        <dbReference type="ARBA" id="ARBA00023033"/>
    </source>
</evidence>
<dbReference type="Gene3D" id="3.50.50.60">
    <property type="entry name" value="FAD/NAD(P)-binding domain"/>
    <property type="match status" value="1"/>
</dbReference>
<dbReference type="InterPro" id="IPR002938">
    <property type="entry name" value="FAD-bd"/>
</dbReference>
<dbReference type="InterPro" id="IPR050493">
    <property type="entry name" value="FAD-dep_Monooxygenase_BioMet"/>
</dbReference>
<keyword evidence="8" id="KW-1185">Reference proteome</keyword>
<dbReference type="STRING" id="5539.A0A3E2HF83"/>
<keyword evidence="2" id="KW-0285">Flavoprotein</keyword>
<feature type="non-terminal residue" evidence="7">
    <location>
        <position position="469"/>
    </location>
</feature>
<evidence type="ECO:0000259" key="6">
    <source>
        <dbReference type="Pfam" id="PF01494"/>
    </source>
</evidence>
<organism evidence="7 8">
    <name type="scientific">Scytalidium lignicola</name>
    <name type="common">Hyphomycete</name>
    <dbReference type="NCBI Taxonomy" id="5539"/>
    <lineage>
        <taxon>Eukaryota</taxon>
        <taxon>Fungi</taxon>
        <taxon>Dikarya</taxon>
        <taxon>Ascomycota</taxon>
        <taxon>Pezizomycotina</taxon>
        <taxon>Leotiomycetes</taxon>
        <taxon>Leotiomycetes incertae sedis</taxon>
        <taxon>Scytalidium</taxon>
    </lineage>
</organism>
<keyword evidence="5" id="KW-0503">Monooxygenase</keyword>
<dbReference type="Proteomes" id="UP000258309">
    <property type="component" value="Unassembled WGS sequence"/>
</dbReference>
<gene>
    <name evidence="7" type="ORF">B7463_g4514</name>
</gene>